<dbReference type="SUPFAM" id="SSF52540">
    <property type="entry name" value="P-loop containing nucleoside triphosphate hydrolases"/>
    <property type="match status" value="1"/>
</dbReference>
<keyword evidence="9" id="KW-0472">Membrane</keyword>
<dbReference type="GO" id="GO:0005886">
    <property type="term" value="C:plasma membrane"/>
    <property type="evidence" value="ECO:0007669"/>
    <property type="project" value="UniProtKB-SubCell"/>
</dbReference>
<dbReference type="PANTHER" id="PTHR42771:SF4">
    <property type="entry name" value="IRON(3+)-HYDROXAMATE IMPORT ATP-BINDING PROTEIN FHUC"/>
    <property type="match status" value="1"/>
</dbReference>
<keyword evidence="3" id="KW-1003">Cell membrane</keyword>
<dbReference type="AlphaFoldDB" id="A0A096CWF8"/>
<dbReference type="InterPro" id="IPR017871">
    <property type="entry name" value="ABC_transporter-like_CS"/>
</dbReference>
<gene>
    <name evidence="11" type="ORF">Y919_03515</name>
</gene>
<keyword evidence="2" id="KW-0813">Transport</keyword>
<dbReference type="STRING" id="1156417.Y919_03515"/>
<feature type="domain" description="ABC transporter" evidence="10">
    <location>
        <begin position="2"/>
        <end position="238"/>
    </location>
</feature>
<evidence type="ECO:0000256" key="3">
    <source>
        <dbReference type="ARBA" id="ARBA00022475"/>
    </source>
</evidence>
<dbReference type="InterPro" id="IPR003593">
    <property type="entry name" value="AAA+_ATPase"/>
</dbReference>
<evidence type="ECO:0000256" key="9">
    <source>
        <dbReference type="ARBA" id="ARBA00023136"/>
    </source>
</evidence>
<dbReference type="Gene3D" id="3.40.50.300">
    <property type="entry name" value="P-loop containing nucleotide triphosphate hydrolases"/>
    <property type="match status" value="1"/>
</dbReference>
<dbReference type="EMBL" id="AZTB01000011">
    <property type="protein sequence ID" value="KGG80909.1"/>
    <property type="molecule type" value="Genomic_DNA"/>
</dbReference>
<comment type="caution">
    <text evidence="11">The sequence shown here is derived from an EMBL/GenBank/DDBJ whole genome shotgun (WGS) entry which is preliminary data.</text>
</comment>
<keyword evidence="4" id="KW-0410">Iron transport</keyword>
<dbReference type="SMART" id="SM00382">
    <property type="entry name" value="AAA"/>
    <property type="match status" value="1"/>
</dbReference>
<evidence type="ECO:0000313" key="12">
    <source>
        <dbReference type="Proteomes" id="UP000029622"/>
    </source>
</evidence>
<evidence type="ECO:0000313" key="11">
    <source>
        <dbReference type="EMBL" id="KGG80909.1"/>
    </source>
</evidence>
<comment type="subcellular location">
    <subcellularLocation>
        <location evidence="1">Cell membrane</location>
        <topology evidence="1">Peripheral membrane protein</topology>
    </subcellularLocation>
</comment>
<keyword evidence="6 11" id="KW-0067">ATP-binding</keyword>
<keyword evidence="5" id="KW-0547">Nucleotide-binding</keyword>
<evidence type="ECO:0000256" key="2">
    <source>
        <dbReference type="ARBA" id="ARBA00022448"/>
    </source>
</evidence>
<evidence type="ECO:0000256" key="6">
    <source>
        <dbReference type="ARBA" id="ARBA00022840"/>
    </source>
</evidence>
<evidence type="ECO:0000256" key="8">
    <source>
        <dbReference type="ARBA" id="ARBA00023065"/>
    </source>
</evidence>
<evidence type="ECO:0000256" key="5">
    <source>
        <dbReference type="ARBA" id="ARBA00022741"/>
    </source>
</evidence>
<evidence type="ECO:0000259" key="10">
    <source>
        <dbReference type="PROSITE" id="PS50893"/>
    </source>
</evidence>
<dbReference type="RefSeq" id="WP_035162457.1">
    <property type="nucleotide sequence ID" value="NZ_AZTB01000011.1"/>
</dbReference>
<evidence type="ECO:0000256" key="1">
    <source>
        <dbReference type="ARBA" id="ARBA00004202"/>
    </source>
</evidence>
<dbReference type="Pfam" id="PF00005">
    <property type="entry name" value="ABC_tran"/>
    <property type="match status" value="1"/>
</dbReference>
<name>A0A096CWF8_9FIRM</name>
<dbReference type="GO" id="GO:0006826">
    <property type="term" value="P:iron ion transport"/>
    <property type="evidence" value="ECO:0007669"/>
    <property type="project" value="UniProtKB-KW"/>
</dbReference>
<sequence length="272" mass="31309">MISAKKINIHYDRKQVIHDLCMDINEGEIISIIGPNGSGKSTILKALSRLIKPSNGVAYLNGYDIQKLPTKEVAKKLSILSQHNHSPADCTVRDLVSYGRMPYKKWYEFKNKYDDEIVDWAISVTKLTGLADRFISTLSGGERQRAWIAMTLAQKTKVLMLDEPTTYLDISHQLEVMELLYEINRKYRVTIIMVLHDLNQASKYSDRIFVINKGRLVMQGSPHKVITKRMLRDVYNIEAQITIDKTTSKPMFFAISPLKRYEDNIIRIKEAK</sequence>
<dbReference type="CDD" id="cd03214">
    <property type="entry name" value="ABC_Iron-Siderophores_B12_Hemin"/>
    <property type="match status" value="1"/>
</dbReference>
<reference evidence="11 12" key="1">
    <citation type="submission" date="2013-12" db="EMBL/GenBank/DDBJ databases">
        <title>Draft genome sequence of Caloranaerobacter sp. H53214.</title>
        <authorList>
            <person name="Jiang L.J."/>
            <person name="Shao Z.Z."/>
            <person name="Long M.N."/>
        </authorList>
    </citation>
    <scope>NUCLEOTIDE SEQUENCE [LARGE SCALE GENOMIC DNA]</scope>
    <source>
        <strain evidence="11 12">H53214</strain>
    </source>
</reference>
<dbReference type="PANTHER" id="PTHR42771">
    <property type="entry name" value="IRON(3+)-HYDROXAMATE IMPORT ATP-BINDING PROTEIN FHUC"/>
    <property type="match status" value="1"/>
</dbReference>
<evidence type="ECO:0000256" key="4">
    <source>
        <dbReference type="ARBA" id="ARBA00022496"/>
    </source>
</evidence>
<proteinExistence type="predicted"/>
<dbReference type="PROSITE" id="PS50893">
    <property type="entry name" value="ABC_TRANSPORTER_2"/>
    <property type="match status" value="1"/>
</dbReference>
<evidence type="ECO:0000256" key="7">
    <source>
        <dbReference type="ARBA" id="ARBA00023004"/>
    </source>
</evidence>
<dbReference type="Proteomes" id="UP000029622">
    <property type="component" value="Unassembled WGS sequence"/>
</dbReference>
<dbReference type="InterPro" id="IPR003439">
    <property type="entry name" value="ABC_transporter-like_ATP-bd"/>
</dbReference>
<keyword evidence="7" id="KW-0408">Iron</keyword>
<dbReference type="PROSITE" id="PS00211">
    <property type="entry name" value="ABC_TRANSPORTER_1"/>
    <property type="match status" value="1"/>
</dbReference>
<organism evidence="11 12">
    <name type="scientific">Caloranaerobacter azorensis H53214</name>
    <dbReference type="NCBI Taxonomy" id="1156417"/>
    <lineage>
        <taxon>Bacteria</taxon>
        <taxon>Bacillati</taxon>
        <taxon>Bacillota</taxon>
        <taxon>Tissierellia</taxon>
        <taxon>Tissierellales</taxon>
        <taxon>Thermohalobacteraceae</taxon>
        <taxon>Caloranaerobacter</taxon>
    </lineage>
</organism>
<dbReference type="FunFam" id="3.40.50.300:FF:000134">
    <property type="entry name" value="Iron-enterobactin ABC transporter ATP-binding protein"/>
    <property type="match status" value="1"/>
</dbReference>
<dbReference type="GO" id="GO:0016887">
    <property type="term" value="F:ATP hydrolysis activity"/>
    <property type="evidence" value="ECO:0007669"/>
    <property type="project" value="InterPro"/>
</dbReference>
<dbReference type="InterPro" id="IPR051535">
    <property type="entry name" value="Siderophore_ABC-ATPase"/>
</dbReference>
<protein>
    <submittedName>
        <fullName evidence="11">Iron ABC transporter ATP-binding protein</fullName>
    </submittedName>
</protein>
<dbReference type="InterPro" id="IPR027417">
    <property type="entry name" value="P-loop_NTPase"/>
</dbReference>
<keyword evidence="8" id="KW-0406">Ion transport</keyword>
<accession>A0A096CWF8</accession>
<dbReference type="GO" id="GO:0005524">
    <property type="term" value="F:ATP binding"/>
    <property type="evidence" value="ECO:0007669"/>
    <property type="project" value="UniProtKB-KW"/>
</dbReference>